<reference evidence="2" key="1">
    <citation type="submission" date="2023-10" db="EMBL/GenBank/DDBJ databases">
        <authorList>
            <person name="Chen Y."/>
            <person name="Shah S."/>
            <person name="Dougan E. K."/>
            <person name="Thang M."/>
            <person name="Chan C."/>
        </authorList>
    </citation>
    <scope>NUCLEOTIDE SEQUENCE [LARGE SCALE GENOMIC DNA]</scope>
</reference>
<evidence type="ECO:0000256" key="1">
    <source>
        <dbReference type="SAM" id="MobiDB-lite"/>
    </source>
</evidence>
<keyword evidence="3" id="KW-1185">Reference proteome</keyword>
<comment type="caution">
    <text evidence="2">The sequence shown here is derived from an EMBL/GenBank/DDBJ whole genome shotgun (WGS) entry which is preliminary data.</text>
</comment>
<accession>A0ABN9PDK5</accession>
<dbReference type="Proteomes" id="UP001189429">
    <property type="component" value="Unassembled WGS sequence"/>
</dbReference>
<name>A0ABN9PDK5_9DINO</name>
<evidence type="ECO:0000313" key="2">
    <source>
        <dbReference type="EMBL" id="CAK0789279.1"/>
    </source>
</evidence>
<sequence>GRAQDLERQRQELERQARDGRQRGGAAADDKEVRALRQSVQDQKTAIFDLQGQLSREQTLSTFITPGEFMKMAKRELAPLNVHENCDLKLKISGLETEVQVARRRGDAAWKHLPASIREAAQKELIEPPPSPSLPGHAGA</sequence>
<gene>
    <name evidence="2" type="ORF">PCOR1329_LOCUS902</name>
</gene>
<feature type="region of interest" description="Disordered" evidence="1">
    <location>
        <begin position="1"/>
        <end position="36"/>
    </location>
</feature>
<feature type="non-terminal residue" evidence="2">
    <location>
        <position position="1"/>
    </location>
</feature>
<dbReference type="EMBL" id="CAUYUJ010000214">
    <property type="protein sequence ID" value="CAK0789279.1"/>
    <property type="molecule type" value="Genomic_DNA"/>
</dbReference>
<protein>
    <submittedName>
        <fullName evidence="2">Uncharacterized protein</fullName>
    </submittedName>
</protein>
<evidence type="ECO:0000313" key="3">
    <source>
        <dbReference type="Proteomes" id="UP001189429"/>
    </source>
</evidence>
<proteinExistence type="predicted"/>
<feature type="region of interest" description="Disordered" evidence="1">
    <location>
        <begin position="120"/>
        <end position="140"/>
    </location>
</feature>
<feature type="compositionally biased region" description="Basic and acidic residues" evidence="1">
    <location>
        <begin position="1"/>
        <end position="35"/>
    </location>
</feature>
<organism evidence="2 3">
    <name type="scientific">Prorocentrum cordatum</name>
    <dbReference type="NCBI Taxonomy" id="2364126"/>
    <lineage>
        <taxon>Eukaryota</taxon>
        <taxon>Sar</taxon>
        <taxon>Alveolata</taxon>
        <taxon>Dinophyceae</taxon>
        <taxon>Prorocentrales</taxon>
        <taxon>Prorocentraceae</taxon>
        <taxon>Prorocentrum</taxon>
    </lineage>
</organism>